<dbReference type="AlphaFoldDB" id="F5RE12"/>
<dbReference type="STRING" id="1000565.METUNv1_02530"/>
<dbReference type="PANTHER" id="PTHR43080:SF2">
    <property type="entry name" value="CBS DOMAIN-CONTAINING PROTEIN"/>
    <property type="match status" value="1"/>
</dbReference>
<dbReference type="InterPro" id="IPR000644">
    <property type="entry name" value="CBS_dom"/>
</dbReference>
<evidence type="ECO:0000256" key="1">
    <source>
        <dbReference type="ARBA" id="ARBA00023122"/>
    </source>
</evidence>
<feature type="domain" description="CBS" evidence="3">
    <location>
        <begin position="75"/>
        <end position="130"/>
    </location>
</feature>
<dbReference type="Proteomes" id="UP000005019">
    <property type="component" value="Unassembled WGS sequence"/>
</dbReference>
<comment type="caution">
    <text evidence="4">The sequence shown here is derived from an EMBL/GenBank/DDBJ whole genome shotgun (WGS) entry which is preliminary data.</text>
</comment>
<dbReference type="eggNOG" id="COG0517">
    <property type="taxonomic scope" value="Bacteria"/>
</dbReference>
<name>F5RE12_METUF</name>
<dbReference type="SMART" id="SM00116">
    <property type="entry name" value="CBS"/>
    <property type="match status" value="2"/>
</dbReference>
<evidence type="ECO:0000256" key="2">
    <source>
        <dbReference type="PROSITE-ProRule" id="PRU00703"/>
    </source>
</evidence>
<reference evidence="4 5" key="1">
    <citation type="journal article" date="2011" name="J. Bacteriol.">
        <title>Genome sequence of Methyloversatilis universalis FAM5T, a methylotrophic representative of the order Rhodocyclales.</title>
        <authorList>
            <person name="Kittichotirat W."/>
            <person name="Good N.M."/>
            <person name="Hall R."/>
            <person name="Bringel F."/>
            <person name="Lajus A."/>
            <person name="Medigue C."/>
            <person name="Smalley N.E."/>
            <person name="Beck D."/>
            <person name="Bumgarner R."/>
            <person name="Vuilleumier S."/>
            <person name="Kalyuzhnaya M.G."/>
        </authorList>
    </citation>
    <scope>NUCLEOTIDE SEQUENCE [LARGE SCALE GENOMIC DNA]</scope>
    <source>
        <strain evidence="5">ATCC BAA-1314 / JCM 13912 / FAM5</strain>
    </source>
</reference>
<sequence length="149" mass="16949">MQVHEILRIKGTVLYTVAPQQTLGNAVVTMTDLDVGSLVVMEHGRMVGMLSFREVLRSVRSAGGDWQAMTVSAVMQREPATAHPDMEVDELRRLMLENRCRYLPIMEGDTLMGVLSFHDVARAMLEEQSFENRMLKSYIRDWPMEDMSG</sequence>
<proteinExistence type="predicted"/>
<dbReference type="PANTHER" id="PTHR43080">
    <property type="entry name" value="CBS DOMAIN-CONTAINING PROTEIN CBSX3, MITOCHONDRIAL"/>
    <property type="match status" value="1"/>
</dbReference>
<evidence type="ECO:0000259" key="3">
    <source>
        <dbReference type="PROSITE" id="PS51371"/>
    </source>
</evidence>
<dbReference type="PROSITE" id="PS51371">
    <property type="entry name" value="CBS"/>
    <property type="match status" value="1"/>
</dbReference>
<dbReference type="SUPFAM" id="SSF54631">
    <property type="entry name" value="CBS-domain pair"/>
    <property type="match status" value="1"/>
</dbReference>
<organism evidence="4 5">
    <name type="scientific">Methyloversatilis universalis (strain ATCC BAA-1314 / DSM 25237 / JCM 13912 / CCUG 52030 / FAM5)</name>
    <dbReference type="NCBI Taxonomy" id="1000565"/>
    <lineage>
        <taxon>Bacteria</taxon>
        <taxon>Pseudomonadati</taxon>
        <taxon>Pseudomonadota</taxon>
        <taxon>Betaproteobacteria</taxon>
        <taxon>Nitrosomonadales</taxon>
        <taxon>Sterolibacteriaceae</taxon>
        <taxon>Methyloversatilis</taxon>
    </lineage>
</organism>
<dbReference type="RefSeq" id="WP_008062199.1">
    <property type="nucleotide sequence ID" value="NZ_AFHG01000052.1"/>
</dbReference>
<dbReference type="InterPro" id="IPR046342">
    <property type="entry name" value="CBS_dom_sf"/>
</dbReference>
<dbReference type="InterPro" id="IPR051257">
    <property type="entry name" value="Diverse_CBS-Domain"/>
</dbReference>
<dbReference type="OrthoDB" id="9807125at2"/>
<protein>
    <submittedName>
        <fullName evidence="4">CBS domain-containing protein</fullName>
    </submittedName>
</protein>
<dbReference type="EMBL" id="AFHG01000052">
    <property type="protein sequence ID" value="EGK71143.1"/>
    <property type="molecule type" value="Genomic_DNA"/>
</dbReference>
<evidence type="ECO:0000313" key="4">
    <source>
        <dbReference type="EMBL" id="EGK71143.1"/>
    </source>
</evidence>
<evidence type="ECO:0000313" key="5">
    <source>
        <dbReference type="Proteomes" id="UP000005019"/>
    </source>
</evidence>
<dbReference type="Gene3D" id="3.10.580.10">
    <property type="entry name" value="CBS-domain"/>
    <property type="match status" value="1"/>
</dbReference>
<gene>
    <name evidence="4" type="ORF">METUNv1_02530</name>
</gene>
<keyword evidence="1 2" id="KW-0129">CBS domain</keyword>
<keyword evidence="5" id="KW-1185">Reference proteome</keyword>
<accession>F5RE12</accession>
<dbReference type="Pfam" id="PF00571">
    <property type="entry name" value="CBS"/>
    <property type="match status" value="2"/>
</dbReference>